<feature type="region of interest" description="Disordered" evidence="1">
    <location>
        <begin position="1"/>
        <end position="152"/>
    </location>
</feature>
<feature type="region of interest" description="Disordered" evidence="1">
    <location>
        <begin position="370"/>
        <end position="393"/>
    </location>
</feature>
<protein>
    <submittedName>
        <fullName evidence="2">Uncharacterized protein</fullName>
    </submittedName>
</protein>
<feature type="compositionally biased region" description="Polar residues" evidence="1">
    <location>
        <begin position="1"/>
        <end position="29"/>
    </location>
</feature>
<evidence type="ECO:0000313" key="2">
    <source>
        <dbReference type="EMBL" id="EMF14935.1"/>
    </source>
</evidence>
<dbReference type="OrthoDB" id="3643927at2759"/>
<evidence type="ECO:0000256" key="1">
    <source>
        <dbReference type="SAM" id="MobiDB-lite"/>
    </source>
</evidence>
<feature type="compositionally biased region" description="Low complexity" evidence="1">
    <location>
        <begin position="91"/>
        <end position="101"/>
    </location>
</feature>
<dbReference type="EMBL" id="KB456261">
    <property type="protein sequence ID" value="EMF14935.1"/>
    <property type="molecule type" value="Genomic_DNA"/>
</dbReference>
<dbReference type="HOGENOM" id="CLU_702422_0_0_1"/>
<keyword evidence="3" id="KW-1185">Reference proteome</keyword>
<dbReference type="AlphaFoldDB" id="M3DA35"/>
<accession>M3DA35</accession>
<name>M3DA35_SPHMS</name>
<feature type="compositionally biased region" description="Polar residues" evidence="1">
    <location>
        <begin position="197"/>
        <end position="207"/>
    </location>
</feature>
<feature type="region of interest" description="Disordered" evidence="1">
    <location>
        <begin position="197"/>
        <end position="233"/>
    </location>
</feature>
<organism evidence="2 3">
    <name type="scientific">Sphaerulina musiva (strain SO2202)</name>
    <name type="common">Poplar stem canker fungus</name>
    <name type="synonym">Septoria musiva</name>
    <dbReference type="NCBI Taxonomy" id="692275"/>
    <lineage>
        <taxon>Eukaryota</taxon>
        <taxon>Fungi</taxon>
        <taxon>Dikarya</taxon>
        <taxon>Ascomycota</taxon>
        <taxon>Pezizomycotina</taxon>
        <taxon>Dothideomycetes</taxon>
        <taxon>Dothideomycetidae</taxon>
        <taxon>Mycosphaerellales</taxon>
        <taxon>Mycosphaerellaceae</taxon>
        <taxon>Sphaerulina</taxon>
    </lineage>
</organism>
<dbReference type="GeneID" id="27899506"/>
<feature type="compositionally biased region" description="Polar residues" evidence="1">
    <location>
        <begin position="35"/>
        <end position="50"/>
    </location>
</feature>
<feature type="compositionally biased region" description="Low complexity" evidence="1">
    <location>
        <begin position="64"/>
        <end position="83"/>
    </location>
</feature>
<dbReference type="Proteomes" id="UP000016931">
    <property type="component" value="Unassembled WGS sequence"/>
</dbReference>
<dbReference type="RefSeq" id="XP_016763056.1">
    <property type="nucleotide sequence ID" value="XM_016902369.1"/>
</dbReference>
<reference evidence="2 3" key="1">
    <citation type="journal article" date="2012" name="PLoS Pathog.">
        <title>Diverse lifestyles and strategies of plant pathogenesis encoded in the genomes of eighteen Dothideomycetes fungi.</title>
        <authorList>
            <person name="Ohm R.A."/>
            <person name="Feau N."/>
            <person name="Henrissat B."/>
            <person name="Schoch C.L."/>
            <person name="Horwitz B.A."/>
            <person name="Barry K.W."/>
            <person name="Condon B.J."/>
            <person name="Copeland A.C."/>
            <person name="Dhillon B."/>
            <person name="Glaser F."/>
            <person name="Hesse C.N."/>
            <person name="Kosti I."/>
            <person name="LaButti K."/>
            <person name="Lindquist E.A."/>
            <person name="Lucas S."/>
            <person name="Salamov A.A."/>
            <person name="Bradshaw R.E."/>
            <person name="Ciuffetti L."/>
            <person name="Hamelin R.C."/>
            <person name="Kema G.H.J."/>
            <person name="Lawrence C."/>
            <person name="Scott J.A."/>
            <person name="Spatafora J.W."/>
            <person name="Turgeon B.G."/>
            <person name="de Wit P.J.G.M."/>
            <person name="Zhong S."/>
            <person name="Goodwin S.B."/>
            <person name="Grigoriev I.V."/>
        </authorList>
    </citation>
    <scope>NUCLEOTIDE SEQUENCE [LARGE SCALE GENOMIC DNA]</scope>
    <source>
        <strain evidence="2 3">SO2202</strain>
    </source>
</reference>
<proteinExistence type="predicted"/>
<evidence type="ECO:0000313" key="3">
    <source>
        <dbReference type="Proteomes" id="UP000016931"/>
    </source>
</evidence>
<gene>
    <name evidence="2" type="ORF">SEPMUDRAFT_130715</name>
</gene>
<dbReference type="eggNOG" id="ENOG502RGR0">
    <property type="taxonomic scope" value="Eukaryota"/>
</dbReference>
<sequence length="393" mass="42029">MPAFSLTTPLKVANTESVPATPASRSLLPSKSKAQDSTAPISRTRANTHTVKPKAPPPSDRSQTRSPSTSESDSESETTPVPTARSKRKSALSLALKSPLPLTSPPPLAPHSHSQRERIVSRQNKSARSSAVFPPPSTTTEERSPSASAAAFSSNVDAKATLEILSDIITSEVTYWAHYIATVSQQRLSSNGHVEVSVATSPHSAVGSSGDGTDAAETGNDEEQQEHKQKQTQKSTALIYVLETLPLRFQALASAYGAFNGASITGNDDMMVLGDDLQRLLTLSQGTMVDGEQEEHSQFEGWYDPKFFQNRKIKAMDDEVRRLEASRMEELEALLLMAEELKLAVEDGSLVGNHPALRSLVEAMDEVGMSAADTSASTPSSSMSGISGVGRTH</sequence>
<feature type="compositionally biased region" description="Low complexity" evidence="1">
    <location>
        <begin position="370"/>
        <end position="386"/>
    </location>
</feature>